<gene>
    <name evidence="7" type="ORF">DCK97_00470</name>
</gene>
<proteinExistence type="predicted"/>
<dbReference type="GO" id="GO:0005886">
    <property type="term" value="C:plasma membrane"/>
    <property type="evidence" value="ECO:0007669"/>
    <property type="project" value="UniProtKB-SubCell"/>
</dbReference>
<evidence type="ECO:0000256" key="2">
    <source>
        <dbReference type="ARBA" id="ARBA00022475"/>
    </source>
</evidence>
<organism evidence="7 8">
    <name type="scientific">Tistrella mobilis</name>
    <dbReference type="NCBI Taxonomy" id="171437"/>
    <lineage>
        <taxon>Bacteria</taxon>
        <taxon>Pseudomonadati</taxon>
        <taxon>Pseudomonadota</taxon>
        <taxon>Alphaproteobacteria</taxon>
        <taxon>Geminicoccales</taxon>
        <taxon>Geminicoccaceae</taxon>
        <taxon>Tistrella</taxon>
    </lineage>
</organism>
<keyword evidence="4 6" id="KW-1133">Transmembrane helix</keyword>
<evidence type="ECO:0000256" key="1">
    <source>
        <dbReference type="ARBA" id="ARBA00004651"/>
    </source>
</evidence>
<dbReference type="PANTHER" id="PTHR30482:SF17">
    <property type="entry name" value="ABC TRANSPORTER ATP-BINDING PROTEIN"/>
    <property type="match status" value="1"/>
</dbReference>
<dbReference type="PANTHER" id="PTHR30482">
    <property type="entry name" value="HIGH-AFFINITY BRANCHED-CHAIN AMINO ACID TRANSPORT SYSTEM PERMEASE"/>
    <property type="match status" value="1"/>
</dbReference>
<feature type="transmembrane region" description="Helical" evidence="6">
    <location>
        <begin position="26"/>
        <end position="50"/>
    </location>
</feature>
<feature type="transmembrane region" description="Helical" evidence="6">
    <location>
        <begin position="104"/>
        <end position="127"/>
    </location>
</feature>
<keyword evidence="2" id="KW-1003">Cell membrane</keyword>
<evidence type="ECO:0000256" key="3">
    <source>
        <dbReference type="ARBA" id="ARBA00022692"/>
    </source>
</evidence>
<evidence type="ECO:0000313" key="8">
    <source>
        <dbReference type="Proteomes" id="UP000257706"/>
    </source>
</evidence>
<comment type="caution">
    <text evidence="7">The sequence shown here is derived from an EMBL/GenBank/DDBJ whole genome shotgun (WGS) entry which is preliminary data.</text>
</comment>
<accession>A0A3B9IDG0</accession>
<protein>
    <submittedName>
        <fullName evidence="7">Branched-chain amino acid ABC transporter permease</fullName>
    </submittedName>
</protein>
<evidence type="ECO:0000256" key="5">
    <source>
        <dbReference type="ARBA" id="ARBA00023136"/>
    </source>
</evidence>
<evidence type="ECO:0000256" key="6">
    <source>
        <dbReference type="SAM" id="Phobius"/>
    </source>
</evidence>
<dbReference type="GO" id="GO:0015658">
    <property type="term" value="F:branched-chain amino acid transmembrane transporter activity"/>
    <property type="evidence" value="ECO:0007669"/>
    <property type="project" value="InterPro"/>
</dbReference>
<feature type="transmembrane region" description="Helical" evidence="6">
    <location>
        <begin position="82"/>
        <end position="98"/>
    </location>
</feature>
<comment type="subcellular location">
    <subcellularLocation>
        <location evidence="1">Cell membrane</location>
        <topology evidence="1">Multi-pass membrane protein</topology>
    </subcellularLocation>
</comment>
<keyword evidence="5 6" id="KW-0472">Membrane</keyword>
<name>A0A3B9IDG0_9PROT</name>
<dbReference type="Pfam" id="PF02653">
    <property type="entry name" value="BPD_transp_2"/>
    <property type="match status" value="1"/>
</dbReference>
<dbReference type="InterPro" id="IPR043428">
    <property type="entry name" value="LivM-like"/>
</dbReference>
<sequence>MHPAGAGVADASTSMHIGAPGRGGRAALVLIVLLALAPLVAEAAGAGYLVSLTTRIAIWGLAAASLQLLIGGAGLPSLGHGAFVGIGAYAVGVAFHHAQGMDGALGFLAGAGADSLLVTLPAAAVAAA</sequence>
<reference evidence="7 8" key="1">
    <citation type="journal article" date="2018" name="Nat. Biotechnol.">
        <title>A standardized bacterial taxonomy based on genome phylogeny substantially revises the tree of life.</title>
        <authorList>
            <person name="Parks D.H."/>
            <person name="Chuvochina M."/>
            <person name="Waite D.W."/>
            <person name="Rinke C."/>
            <person name="Skarshewski A."/>
            <person name="Chaumeil P.A."/>
            <person name="Hugenholtz P."/>
        </authorList>
    </citation>
    <scope>NUCLEOTIDE SEQUENCE [LARGE SCALE GENOMIC DNA]</scope>
    <source>
        <strain evidence="7">UBA8739</strain>
    </source>
</reference>
<feature type="transmembrane region" description="Helical" evidence="6">
    <location>
        <begin position="56"/>
        <end position="75"/>
    </location>
</feature>
<dbReference type="InterPro" id="IPR001851">
    <property type="entry name" value="ABC_transp_permease"/>
</dbReference>
<feature type="non-terminal residue" evidence="7">
    <location>
        <position position="128"/>
    </location>
</feature>
<keyword evidence="3 6" id="KW-0812">Transmembrane</keyword>
<dbReference type="EMBL" id="DMAI01000005">
    <property type="protein sequence ID" value="HAE45872.1"/>
    <property type="molecule type" value="Genomic_DNA"/>
</dbReference>
<evidence type="ECO:0000313" key="7">
    <source>
        <dbReference type="EMBL" id="HAE45872.1"/>
    </source>
</evidence>
<dbReference type="Proteomes" id="UP000257706">
    <property type="component" value="Unassembled WGS sequence"/>
</dbReference>
<evidence type="ECO:0000256" key="4">
    <source>
        <dbReference type="ARBA" id="ARBA00022989"/>
    </source>
</evidence>
<dbReference type="AlphaFoldDB" id="A0A3B9IDG0"/>